<name>A0AAW0YH63_9TREE</name>
<dbReference type="InterPro" id="IPR019035">
    <property type="entry name" value="Mediator_Med12"/>
</dbReference>
<keyword evidence="13" id="KW-1185">Reference proteome</keyword>
<keyword evidence="7" id="KW-0804">Transcription</keyword>
<comment type="subcellular location">
    <subcellularLocation>
        <location evidence="1">Nucleus</location>
    </subcellularLocation>
</comment>
<feature type="compositionally biased region" description="Polar residues" evidence="10">
    <location>
        <begin position="23"/>
        <end position="40"/>
    </location>
</feature>
<evidence type="ECO:0000256" key="7">
    <source>
        <dbReference type="ARBA" id="ARBA00023163"/>
    </source>
</evidence>
<dbReference type="GeneID" id="92182603"/>
<evidence type="ECO:0000259" key="11">
    <source>
        <dbReference type="SMART" id="SM01281"/>
    </source>
</evidence>
<evidence type="ECO:0000256" key="5">
    <source>
        <dbReference type="ARBA" id="ARBA00023015"/>
    </source>
</evidence>
<reference evidence="12 13" key="1">
    <citation type="journal article" date="2024" name="bioRxiv">
        <title>Comparative genomics of Cryptococcus and Kwoniella reveals pathogenesis evolution and contrasting karyotype dynamics via intercentromeric recombination or chromosome fusion.</title>
        <authorList>
            <person name="Coelho M.A."/>
            <person name="David-Palma M."/>
            <person name="Shea T."/>
            <person name="Bowers K."/>
            <person name="McGinley-Smith S."/>
            <person name="Mohammad A.W."/>
            <person name="Gnirke A."/>
            <person name="Yurkov A.M."/>
            <person name="Nowrousian M."/>
            <person name="Sun S."/>
            <person name="Cuomo C.A."/>
            <person name="Heitman J."/>
        </authorList>
    </citation>
    <scope>NUCLEOTIDE SEQUENCE [LARGE SCALE GENOMIC DNA]</scope>
    <source>
        <strain evidence="12 13">CBS 13917</strain>
    </source>
</reference>
<dbReference type="PANTHER" id="PTHR46567:SF1">
    <property type="entry name" value="MEDIATOR OF RNA POLYMERASE II TRANSCRIPTION SUBUNIT 12"/>
    <property type="match status" value="1"/>
</dbReference>
<feature type="region of interest" description="Disordered" evidence="10">
    <location>
        <begin position="1588"/>
        <end position="1725"/>
    </location>
</feature>
<evidence type="ECO:0000256" key="1">
    <source>
        <dbReference type="ARBA" id="ARBA00004123"/>
    </source>
</evidence>
<feature type="domain" description="Mediator complex subunit Med12" evidence="11">
    <location>
        <begin position="155"/>
        <end position="240"/>
    </location>
</feature>
<feature type="compositionally biased region" description="Low complexity" evidence="10">
    <location>
        <begin position="257"/>
        <end position="274"/>
    </location>
</feature>
<keyword evidence="6" id="KW-0010">Activator</keyword>
<dbReference type="Pfam" id="PF12145">
    <property type="entry name" value="Med12-LCEWAV"/>
    <property type="match status" value="1"/>
</dbReference>
<gene>
    <name evidence="12" type="ORF">IAR55_005345</name>
</gene>
<dbReference type="GO" id="GO:0003712">
    <property type="term" value="F:transcription coregulator activity"/>
    <property type="evidence" value="ECO:0007669"/>
    <property type="project" value="InterPro"/>
</dbReference>
<dbReference type="Pfam" id="PF09497">
    <property type="entry name" value="Med12"/>
    <property type="match status" value="1"/>
</dbReference>
<dbReference type="KEGG" id="kne:92182603"/>
<dbReference type="GO" id="GO:0016592">
    <property type="term" value="C:mediator complex"/>
    <property type="evidence" value="ECO:0007669"/>
    <property type="project" value="InterPro"/>
</dbReference>
<dbReference type="PANTHER" id="PTHR46567">
    <property type="entry name" value="MEDIATOR OF RNA POLYMERASE II TRANSCRIPTION SUBUNIT 12"/>
    <property type="match status" value="1"/>
</dbReference>
<dbReference type="SMART" id="SM01281">
    <property type="entry name" value="Med12"/>
    <property type="match status" value="1"/>
</dbReference>
<evidence type="ECO:0000256" key="9">
    <source>
        <dbReference type="ARBA" id="ARBA00032010"/>
    </source>
</evidence>
<keyword evidence="4" id="KW-0678">Repressor</keyword>
<dbReference type="RefSeq" id="XP_066801005.1">
    <property type="nucleotide sequence ID" value="XM_066948437.1"/>
</dbReference>
<dbReference type="InterPro" id="IPR021990">
    <property type="entry name" value="Mediator_Med12_LCEWAV"/>
</dbReference>
<feature type="compositionally biased region" description="Low complexity" evidence="10">
    <location>
        <begin position="1663"/>
        <end position="1695"/>
    </location>
</feature>
<protein>
    <recommendedName>
        <fullName evidence="3">Mediator of RNA polymerase II transcription subunit 12</fullName>
    </recommendedName>
    <alternativeName>
        <fullName evidence="9">Mediator complex subunit 12</fullName>
    </alternativeName>
</protein>
<evidence type="ECO:0000256" key="6">
    <source>
        <dbReference type="ARBA" id="ARBA00023159"/>
    </source>
</evidence>
<evidence type="ECO:0000256" key="3">
    <source>
        <dbReference type="ARBA" id="ARBA00019622"/>
    </source>
</evidence>
<comment type="similarity">
    <text evidence="2">Belongs to the Mediator complex subunit 12 family.</text>
</comment>
<comment type="caution">
    <text evidence="12">The sequence shown here is derived from an EMBL/GenBank/DDBJ whole genome shotgun (WGS) entry which is preliminary data.</text>
</comment>
<dbReference type="GO" id="GO:0006357">
    <property type="term" value="P:regulation of transcription by RNA polymerase II"/>
    <property type="evidence" value="ECO:0007669"/>
    <property type="project" value="InterPro"/>
</dbReference>
<dbReference type="Proteomes" id="UP001388673">
    <property type="component" value="Unassembled WGS sequence"/>
</dbReference>
<evidence type="ECO:0000256" key="2">
    <source>
        <dbReference type="ARBA" id="ARBA00010289"/>
    </source>
</evidence>
<evidence type="ECO:0000313" key="12">
    <source>
        <dbReference type="EMBL" id="KAK8847487.1"/>
    </source>
</evidence>
<sequence length="1725" mass="190747">MPTSHRYPPGVNPYAPSSSSSSRPQQLKTSRPSFSRSSAVAQHHHQPKVLLEDAEIEEFAPPEWRTVLNSRADLGFPDFYASRPGFDQPEDVLTEENVKNGFSGKSFVAVGAEVFSMHGPIHQHLTSGGLNMLMQLGKEVIEKRQDAMPQIGERSFRIPVRVTYNDTKRLQFLSDLANPSVPLHQLMRTPVPHGFKGVELLDTMFSPAAGSTAGHSRTSSGGARISADPIPIERALWFIRVLGANEITAHRSRTTQPAVTSVQAPSPAAATPSSTTTVAAAPALPVSSNDWYTQEFTNIFISWLRAQLTQLALPNTTKGVVRPGAPSVKTGTGVLSDEKARARWLSKWDYSTRLMRELHTRHLLSSRLMSGWMADYLSHTNLAQLGFLTQLIGEYLQDMTNHQCNARHCVRAACERLKELRVSPAASTLSKVEAMLVSIIKSLYDANPDVLLSPTTFRTHSDILATLVPTATTLWEDLRHRNERLWFKPTVNERSSSPRRQQMEEIQKLDSINEDTNMLELTRSYFDGASAATTTTLDMVKLEEKIFILVNWAMGLFQLGSHRPYAVYTLLKHWHDHHEQHQSQQARPRIINLFDILYKWLDTSAASHKEENIQAVGITFGELTRRGLFSYGRYLQTLIAKGQTARSFRPGQSRSHHLDLLRAMPIFVEAKDLVQQRRIALCGDDAESRTREDAEEDAIIQLFKEEVQEYVPEIFGYIDYRLSSTSQMTRYLYVKARFWVAPAATARLKRRGSIPPMDASTFSRVTQVFRMSRGHATIADDSDDEDILDIIIDIIRRDADVWTAMDMWLRFGDKLLDRYHSIEKKGREHPRLLELLRILAQKGRLHADEEDEIKHLPTKIAKSPIAEAMGKLDISESLPSLQQALSSGKEEIVLGIAPRLFTRHGPFSIWAPTWWATVVDAVQRAGAPEPQRIALLQPVISHITAVVKQADGALDPVIASWLETLTAHGLVDLLGKRNGGSLSTIILELIARRHLSTVTILEKLCFPLWKYASAIALPPRRRLSGKQVQAVISSVDIAAQLLVSPPLVPSLPPTTLAQSLVIQASRQSVSQGPNVQLLIRHLPLLVVLEKSCLLPEVTTTRITSMLQCLAMTADFKTAAFRNLNILKDAFLATDWSRPGMDPALEEGMVDTLKLIMSEKAPGSSPIANTRLPTFDTSARFSAWRWTRIVLEMRVEFKGLATRIANQDDMVEARQTLNKLVHATLDRETTVDDTDLLCEAFRGMDLVVTQEILAAGMERLGNLLSLAISAETQYQLEAAGRSIEQVLRILDSTNQHSSLPVSDHSVLGARHNLLDLLALALQSVERQMSTDSEMVLHHEISPPQPDHLLRLVLSLLRFTLGIATADTMSPTMPKPNFPHLALCYFRTVMVCHEYLEGDSAQMMADMLAYIIDGEITPPSVQTILSSLPLLANPLPYLSPVRRNVSLLGPHIVDDSAADSALPLDDRRWELFEYMAPPPRKLKHQDLHLASTPIKDTSSIPMTLFDPKITRDAIPGLAEKYNTHPAVAGEDDNEDDLSDHPWEEYASERNLGDGLAGEPTYARQMITSMFSTSSGEMEDEDSSMYDAISHQKSAGTSNADSPVSTRPRRASTRIAHHGSGVGLGSRGSGSNKDPIAIEDEDDGESEDEPEELVAPPPASKKPRTGSKTTTTTTAGRATTGGKAPARKTTSGKTVSRKGTGGKGVRGGKAPRGGGAGGGGGRRKSVAE</sequence>
<feature type="compositionally biased region" description="Gly residues" evidence="10">
    <location>
        <begin position="1696"/>
        <end position="1717"/>
    </location>
</feature>
<feature type="compositionally biased region" description="Basic residues" evidence="10">
    <location>
        <begin position="1604"/>
        <end position="1614"/>
    </location>
</feature>
<feature type="compositionally biased region" description="Polar residues" evidence="10">
    <location>
        <begin position="1588"/>
        <end position="1602"/>
    </location>
</feature>
<accession>A0AAW0YH63</accession>
<evidence type="ECO:0000256" key="10">
    <source>
        <dbReference type="SAM" id="MobiDB-lite"/>
    </source>
</evidence>
<evidence type="ECO:0000256" key="8">
    <source>
        <dbReference type="ARBA" id="ARBA00023242"/>
    </source>
</evidence>
<feature type="region of interest" description="Disordered" evidence="10">
    <location>
        <begin position="252"/>
        <end position="274"/>
    </location>
</feature>
<keyword evidence="8" id="KW-0539">Nucleus</keyword>
<organism evidence="12 13">
    <name type="scientific">Kwoniella newhampshirensis</name>
    <dbReference type="NCBI Taxonomy" id="1651941"/>
    <lineage>
        <taxon>Eukaryota</taxon>
        <taxon>Fungi</taxon>
        <taxon>Dikarya</taxon>
        <taxon>Basidiomycota</taxon>
        <taxon>Agaricomycotina</taxon>
        <taxon>Tremellomycetes</taxon>
        <taxon>Tremellales</taxon>
        <taxon>Cryptococcaceae</taxon>
        <taxon>Kwoniella</taxon>
    </lineage>
</organism>
<feature type="region of interest" description="Disordered" evidence="10">
    <location>
        <begin position="1"/>
        <end position="48"/>
    </location>
</feature>
<dbReference type="EMBL" id="JBCAWK010000010">
    <property type="protein sequence ID" value="KAK8847487.1"/>
    <property type="molecule type" value="Genomic_DNA"/>
</dbReference>
<evidence type="ECO:0000313" key="13">
    <source>
        <dbReference type="Proteomes" id="UP001388673"/>
    </source>
</evidence>
<feature type="compositionally biased region" description="Acidic residues" evidence="10">
    <location>
        <begin position="1634"/>
        <end position="1649"/>
    </location>
</feature>
<proteinExistence type="inferred from homology"/>
<evidence type="ECO:0000256" key="4">
    <source>
        <dbReference type="ARBA" id="ARBA00022491"/>
    </source>
</evidence>
<keyword evidence="5" id="KW-0805">Transcription regulation</keyword>